<keyword evidence="6" id="KW-0136">Cellulose degradation</keyword>
<feature type="compositionally biased region" description="Low complexity" evidence="16">
    <location>
        <begin position="389"/>
        <end position="401"/>
    </location>
</feature>
<evidence type="ECO:0000256" key="7">
    <source>
        <dbReference type="ARBA" id="ARBA00023002"/>
    </source>
</evidence>
<feature type="region of interest" description="Disordered" evidence="16">
    <location>
        <begin position="337"/>
        <end position="448"/>
    </location>
</feature>
<evidence type="ECO:0000256" key="14">
    <source>
        <dbReference type="ARBA" id="ARBA00045077"/>
    </source>
</evidence>
<dbReference type="InterPro" id="IPR049892">
    <property type="entry name" value="AA9"/>
</dbReference>
<organism evidence="19 20">
    <name type="scientific">Hericium alpestre</name>
    <dbReference type="NCBI Taxonomy" id="135208"/>
    <lineage>
        <taxon>Eukaryota</taxon>
        <taxon>Fungi</taxon>
        <taxon>Dikarya</taxon>
        <taxon>Basidiomycota</taxon>
        <taxon>Agaricomycotina</taxon>
        <taxon>Agaricomycetes</taxon>
        <taxon>Russulales</taxon>
        <taxon>Hericiaceae</taxon>
        <taxon>Hericium</taxon>
    </lineage>
</organism>
<dbReference type="CDD" id="cd21175">
    <property type="entry name" value="LPMO_AA9"/>
    <property type="match status" value="1"/>
</dbReference>
<feature type="domain" description="Auxiliary Activity family 9 catalytic" evidence="18">
    <location>
        <begin position="22"/>
        <end position="231"/>
    </location>
</feature>
<name>A0A4Z0A9Y5_9AGAM</name>
<dbReference type="Gene3D" id="2.70.50.70">
    <property type="match status" value="1"/>
</dbReference>
<evidence type="ECO:0000256" key="3">
    <source>
        <dbReference type="ARBA" id="ARBA00022525"/>
    </source>
</evidence>
<comment type="subcellular location">
    <subcellularLocation>
        <location evidence="2">Secreted</location>
    </subcellularLocation>
</comment>
<evidence type="ECO:0000256" key="8">
    <source>
        <dbReference type="ARBA" id="ARBA00023008"/>
    </source>
</evidence>
<dbReference type="PANTHER" id="PTHR33353">
    <property type="entry name" value="PUTATIVE (AFU_ORTHOLOGUE AFUA_1G12560)-RELATED"/>
    <property type="match status" value="1"/>
</dbReference>
<keyword evidence="11" id="KW-0119">Carbohydrate metabolism</keyword>
<accession>A0A4Z0A9Y5</accession>
<evidence type="ECO:0000256" key="4">
    <source>
        <dbReference type="ARBA" id="ARBA00022723"/>
    </source>
</evidence>
<evidence type="ECO:0000256" key="15">
    <source>
        <dbReference type="ARBA" id="ARBA00047174"/>
    </source>
</evidence>
<feature type="compositionally biased region" description="Low complexity" evidence="16">
    <location>
        <begin position="305"/>
        <end position="318"/>
    </location>
</feature>
<evidence type="ECO:0000256" key="17">
    <source>
        <dbReference type="SAM" id="SignalP"/>
    </source>
</evidence>
<evidence type="ECO:0000313" key="20">
    <source>
        <dbReference type="Proteomes" id="UP000298061"/>
    </source>
</evidence>
<evidence type="ECO:0000256" key="1">
    <source>
        <dbReference type="ARBA" id="ARBA00001973"/>
    </source>
</evidence>
<dbReference type="GO" id="GO:0005576">
    <property type="term" value="C:extracellular region"/>
    <property type="evidence" value="ECO:0007669"/>
    <property type="project" value="UniProtKB-SubCell"/>
</dbReference>
<dbReference type="STRING" id="135208.A0A4Z0A9Y5"/>
<evidence type="ECO:0000259" key="18">
    <source>
        <dbReference type="Pfam" id="PF03443"/>
    </source>
</evidence>
<feature type="compositionally biased region" description="Low complexity" evidence="16">
    <location>
        <begin position="420"/>
        <end position="430"/>
    </location>
</feature>
<keyword evidence="9" id="KW-0503">Monooxygenase</keyword>
<feature type="signal peptide" evidence="17">
    <location>
        <begin position="1"/>
        <end position="21"/>
    </location>
</feature>
<evidence type="ECO:0000313" key="19">
    <source>
        <dbReference type="EMBL" id="TFY83143.1"/>
    </source>
</evidence>
<evidence type="ECO:0000256" key="9">
    <source>
        <dbReference type="ARBA" id="ARBA00023033"/>
    </source>
</evidence>
<keyword evidence="5 17" id="KW-0732">Signal</keyword>
<feature type="compositionally biased region" description="Low complexity" evidence="16">
    <location>
        <begin position="345"/>
        <end position="363"/>
    </location>
</feature>
<feature type="compositionally biased region" description="Basic residues" evidence="16">
    <location>
        <begin position="431"/>
        <end position="440"/>
    </location>
</feature>
<keyword evidence="10" id="KW-1015">Disulfide bond</keyword>
<comment type="catalytic activity">
    <reaction evidence="14">
        <text>[(1-&gt;4)-beta-D-glucosyl]n+m + reduced acceptor + O2 = 4-dehydro-beta-D-glucosyl-[(1-&gt;4)-beta-D-glucosyl]n-1 + [(1-&gt;4)-beta-D-glucosyl]m + acceptor + H2O.</text>
        <dbReference type="EC" id="1.14.99.56"/>
    </reaction>
</comment>
<dbReference type="Proteomes" id="UP000298061">
    <property type="component" value="Unassembled WGS sequence"/>
</dbReference>
<feature type="region of interest" description="Disordered" evidence="16">
    <location>
        <begin position="240"/>
        <end position="318"/>
    </location>
</feature>
<feature type="compositionally biased region" description="Polar residues" evidence="16">
    <location>
        <begin position="285"/>
        <end position="304"/>
    </location>
</feature>
<dbReference type="GO" id="GO:0046872">
    <property type="term" value="F:metal ion binding"/>
    <property type="evidence" value="ECO:0007669"/>
    <property type="project" value="UniProtKB-KW"/>
</dbReference>
<keyword evidence="20" id="KW-1185">Reference proteome</keyword>
<keyword evidence="7" id="KW-0560">Oxidoreductase</keyword>
<dbReference type="AlphaFoldDB" id="A0A4Z0A9Y5"/>
<comment type="similarity">
    <text evidence="13">Belongs to the polysaccharide monooxygenase AA9 family.</text>
</comment>
<protein>
    <recommendedName>
        <fullName evidence="15">lytic cellulose monooxygenase (C4-dehydrogenating)</fullName>
        <ecNumber evidence="15">1.14.99.56</ecNumber>
    </recommendedName>
</protein>
<dbReference type="Pfam" id="PF03443">
    <property type="entry name" value="AA9"/>
    <property type="match status" value="1"/>
</dbReference>
<keyword evidence="8" id="KW-0186">Copper</keyword>
<evidence type="ECO:0000256" key="11">
    <source>
        <dbReference type="ARBA" id="ARBA00023277"/>
    </source>
</evidence>
<proteinExistence type="inferred from homology"/>
<evidence type="ECO:0000256" key="5">
    <source>
        <dbReference type="ARBA" id="ARBA00022729"/>
    </source>
</evidence>
<evidence type="ECO:0000256" key="13">
    <source>
        <dbReference type="ARBA" id="ARBA00044502"/>
    </source>
</evidence>
<evidence type="ECO:0000256" key="2">
    <source>
        <dbReference type="ARBA" id="ARBA00004613"/>
    </source>
</evidence>
<dbReference type="GO" id="GO:0030245">
    <property type="term" value="P:cellulose catabolic process"/>
    <property type="evidence" value="ECO:0007669"/>
    <property type="project" value="UniProtKB-KW"/>
</dbReference>
<feature type="chain" id="PRO_5021284756" description="lytic cellulose monooxygenase (C4-dehydrogenating)" evidence="17">
    <location>
        <begin position="22"/>
        <end position="448"/>
    </location>
</feature>
<keyword evidence="4" id="KW-0479">Metal-binding</keyword>
<evidence type="ECO:0000256" key="10">
    <source>
        <dbReference type="ARBA" id="ARBA00023157"/>
    </source>
</evidence>
<dbReference type="OrthoDB" id="4849160at2759"/>
<evidence type="ECO:0000256" key="16">
    <source>
        <dbReference type="SAM" id="MobiDB-lite"/>
    </source>
</evidence>
<keyword evidence="12" id="KW-0624">Polysaccharide degradation</keyword>
<reference evidence="19 20" key="1">
    <citation type="submission" date="2019-02" db="EMBL/GenBank/DDBJ databases">
        <title>Genome sequencing of the rare red list fungi Hericium alpestre (H. flagellum).</title>
        <authorList>
            <person name="Buettner E."/>
            <person name="Kellner H."/>
        </authorList>
    </citation>
    <scope>NUCLEOTIDE SEQUENCE [LARGE SCALE GENOMIC DNA]</scope>
    <source>
        <strain evidence="19 20">DSM 108284</strain>
    </source>
</reference>
<dbReference type="EC" id="1.14.99.56" evidence="15"/>
<evidence type="ECO:0000256" key="12">
    <source>
        <dbReference type="ARBA" id="ARBA00023326"/>
    </source>
</evidence>
<evidence type="ECO:0000256" key="6">
    <source>
        <dbReference type="ARBA" id="ARBA00023001"/>
    </source>
</evidence>
<keyword evidence="3" id="KW-0964">Secreted</keyword>
<gene>
    <name evidence="19" type="ORF">EWM64_g868</name>
</gene>
<feature type="compositionally biased region" description="Polar residues" evidence="16">
    <location>
        <begin position="369"/>
        <end position="388"/>
    </location>
</feature>
<dbReference type="PANTHER" id="PTHR33353:SF10">
    <property type="entry name" value="ENDO-BETA-1,4-GLUCANASE D"/>
    <property type="match status" value="1"/>
</dbReference>
<dbReference type="EMBL" id="SFCI01000049">
    <property type="protein sequence ID" value="TFY83143.1"/>
    <property type="molecule type" value="Genomic_DNA"/>
</dbReference>
<comment type="caution">
    <text evidence="19">The sequence shown here is derived from an EMBL/GenBank/DDBJ whole genome shotgun (WGS) entry which is preliminary data.</text>
</comment>
<comment type="cofactor">
    <cofactor evidence="1">
        <name>Cu(2+)</name>
        <dbReference type="ChEBI" id="CHEBI:29036"/>
    </cofactor>
</comment>
<sequence>MWPRLSPSLFMIAIFISNVYAHGGIANFTVDGKQYKGIAPWEGDSPSPNNGPIRQVATNGPVKDLKSADIACGLDAQFAGGVADAKPGSALVFEWGNIGSEDGAWPHNVGPIMTYMALCMGSCTKFNGTDAEWFKIDQLGQKKDATWYQGDLMAGKPITLSLPNDLPSGDYLLRHEIIALHLAESVGGAEFYPNCIQMRVAGGGSSTKQPDNTASFPGAYNADDPGIHINASLLDSVSGDDSCSDSFSSDDKEPSSTPTEDPAGDSTSSDDDPNAGPTDEPCSSEARSSVDGRSSVASETDGSLATSSPTSTATQTATEDTGVITTIVTMTVIITPLPTLPPTGPLSTSMASSDDSDASTAPSEIVPTLSPSDASITSTAGSLSSQPIASSPVTSPSTPAPNLAVDQPLSAMATPFTKLSSSASASPRPMAMRKHRRRHDASRSRWNA</sequence>
<dbReference type="InterPro" id="IPR005103">
    <property type="entry name" value="AA9_LPMO"/>
</dbReference>
<dbReference type="GO" id="GO:0004497">
    <property type="term" value="F:monooxygenase activity"/>
    <property type="evidence" value="ECO:0007669"/>
    <property type="project" value="UniProtKB-KW"/>
</dbReference>